<reference evidence="3" key="1">
    <citation type="submission" date="2025-08" db="UniProtKB">
        <authorList>
            <consortium name="RefSeq"/>
        </authorList>
    </citation>
    <scope>IDENTIFICATION</scope>
</reference>
<dbReference type="GO" id="GO:0003977">
    <property type="term" value="F:UDP-N-acetylglucosamine diphosphorylase activity"/>
    <property type="evidence" value="ECO:0000318"/>
    <property type="project" value="GO_Central"/>
</dbReference>
<dbReference type="GO" id="GO:0006364">
    <property type="term" value="P:rRNA processing"/>
    <property type="evidence" value="ECO:0007669"/>
    <property type="project" value="InterPro"/>
</dbReference>
<dbReference type="GO" id="GO:0005840">
    <property type="term" value="C:ribosome"/>
    <property type="evidence" value="ECO:0007669"/>
    <property type="project" value="InterPro"/>
</dbReference>
<feature type="domain" description="RimM N-terminal" evidence="1">
    <location>
        <begin position="85"/>
        <end position="172"/>
    </location>
</feature>
<dbReference type="InterPro" id="IPR009000">
    <property type="entry name" value="Transl_B-barrel_sf"/>
</dbReference>
<sequence length="679" mass="76777">MQGCAALSCSSNAISSAPVGLFFTQTLTLPFRNQSIGHLTNPSSFPAQSSFKIFHVRQSTLPLRHCTATEEILETSETEGVFVETGYIYSVHGLQGEVRVKAETDFPELRFSKPGRRWLRQQVSGREMVQEIELVEGRGHPGQKSWILRFHEINTVEQAQKLVGSTVLVKDEDRPVLEEGEYYTRDLVGMRVFLKETREPVGTVINVFNSGASDLLHVELDSNISLSDRNGKPRLEGGASGPLVWVPFVEAIVPTVDLSKREMLITPPKGLLELNIRTDERSKKERRQLEWKERKKFQKRLIAAKKKLHEMEQDHIFHGFRYGEKSQRSFLADQIVDVNSMLLQHALQNIKMPYKRWSFPDFVNALEVSNTFKISKEFLSKENVEHSNIGSKVQEQGRGLISCGKVAIVLALGEMLGRSSIPEPVGSHNNDIAYLHIKALVDDSLRLLKVVLPSVVELESTVCFTEDLLSVPLILVCPAESIEYLKQLFMDHDYFSFNSEKVWFLEEEKLPVVTASQEEESKHKILMKSPWEILQQPAGSGGIVTLLSAHNLLEHLHVMGVEYIQVCSGNQDCINGEMLLGFTKSREANAGIQVFRDAGYSEERFNMVFSIDFAKKLTKKIDKLQFEAILKPNQYVEMVDKDWVDVIPSSPNSYEFHSSIYNCFNACPPSKICLVDITA</sequence>
<dbReference type="AlphaFoldDB" id="A0A1S4D3D8"/>
<organism evidence="3">
    <name type="scientific">Nicotiana tabacum</name>
    <name type="common">Common tobacco</name>
    <dbReference type="NCBI Taxonomy" id="4097"/>
    <lineage>
        <taxon>Eukaryota</taxon>
        <taxon>Viridiplantae</taxon>
        <taxon>Streptophyta</taxon>
        <taxon>Embryophyta</taxon>
        <taxon>Tracheophyta</taxon>
        <taxon>Spermatophyta</taxon>
        <taxon>Magnoliopsida</taxon>
        <taxon>eudicotyledons</taxon>
        <taxon>Gunneridae</taxon>
        <taxon>Pentapetalae</taxon>
        <taxon>asterids</taxon>
        <taxon>lamiids</taxon>
        <taxon>Solanales</taxon>
        <taxon>Solanaceae</taxon>
        <taxon>Nicotianoideae</taxon>
        <taxon>Nicotianeae</taxon>
        <taxon>Nicotiana</taxon>
    </lineage>
</organism>
<dbReference type="HAMAP" id="MF_00014">
    <property type="entry name" value="Ribosome_mat_RimM"/>
    <property type="match status" value="1"/>
</dbReference>
<evidence type="ECO:0000259" key="2">
    <source>
        <dbReference type="Pfam" id="PF24986"/>
    </source>
</evidence>
<dbReference type="InterPro" id="IPR039741">
    <property type="entry name" value="UDP-sugar_pyrophosphorylase"/>
</dbReference>
<proteinExistence type="inferred from homology"/>
<dbReference type="SUPFAM" id="SSF50346">
    <property type="entry name" value="PRC-barrel domain"/>
    <property type="match status" value="1"/>
</dbReference>
<evidence type="ECO:0000259" key="1">
    <source>
        <dbReference type="Pfam" id="PF01782"/>
    </source>
</evidence>
<dbReference type="STRING" id="4097.A0A1S4D3D8"/>
<dbReference type="RefSeq" id="XP_016507945.1">
    <property type="nucleotide sequence ID" value="XM_016652459.1"/>
</dbReference>
<name>A0A1S4D3D8_TOBAC</name>
<feature type="domain" description="Ribosome maturation factor RimM PRC barrel" evidence="2">
    <location>
        <begin position="186"/>
        <end position="271"/>
    </location>
</feature>
<dbReference type="FunFam" id="2.30.30.240:FF:000002">
    <property type="entry name" value="Ribosome maturation factor rimM"/>
    <property type="match status" value="1"/>
</dbReference>
<dbReference type="SUPFAM" id="SSF53448">
    <property type="entry name" value="Nucleotide-diphospho-sugar transferases"/>
    <property type="match status" value="1"/>
</dbReference>
<dbReference type="Pfam" id="PF24986">
    <property type="entry name" value="PRC_RimM"/>
    <property type="match status" value="1"/>
</dbReference>
<dbReference type="PANTHER" id="PTHR11952:SF10">
    <property type="entry name" value="16S RRNA PROCESSING PROTEIN RIMM FAMILY"/>
    <property type="match status" value="1"/>
</dbReference>
<protein>
    <submittedName>
        <fullName evidence="3">Uncharacterized protein isoform X1</fullName>
    </submittedName>
</protein>
<dbReference type="OrthoDB" id="532420at2759"/>
<dbReference type="KEGG" id="nta:107825588"/>
<dbReference type="NCBIfam" id="TIGR02273">
    <property type="entry name" value="16S_RimM"/>
    <property type="match status" value="1"/>
</dbReference>
<dbReference type="InterPro" id="IPR056792">
    <property type="entry name" value="PRC_RimM"/>
</dbReference>
<dbReference type="SUPFAM" id="SSF50447">
    <property type="entry name" value="Translation proteins"/>
    <property type="match status" value="1"/>
</dbReference>
<dbReference type="InterPro" id="IPR002676">
    <property type="entry name" value="RimM_N"/>
</dbReference>
<accession>A0A1S4D3D8</accession>
<gene>
    <name evidence="3" type="primary">LOC107825588</name>
</gene>
<dbReference type="InterPro" id="IPR011033">
    <property type="entry name" value="PRC_barrel-like_sf"/>
</dbReference>
<dbReference type="InterPro" id="IPR029044">
    <property type="entry name" value="Nucleotide-diphossugar_trans"/>
</dbReference>
<dbReference type="InterPro" id="IPR011961">
    <property type="entry name" value="RimM"/>
</dbReference>
<dbReference type="Gene3D" id="2.30.30.240">
    <property type="entry name" value="PRC-barrel domain"/>
    <property type="match status" value="1"/>
</dbReference>
<dbReference type="InterPro" id="IPR036976">
    <property type="entry name" value="RimM_N_sf"/>
</dbReference>
<dbReference type="SMR" id="A0A1S4D3D8"/>
<dbReference type="GO" id="GO:0006048">
    <property type="term" value="P:UDP-N-acetylglucosamine biosynthetic process"/>
    <property type="evidence" value="ECO:0000318"/>
    <property type="project" value="GO_Central"/>
</dbReference>
<dbReference type="GO" id="GO:0043022">
    <property type="term" value="F:ribosome binding"/>
    <property type="evidence" value="ECO:0007669"/>
    <property type="project" value="InterPro"/>
</dbReference>
<dbReference type="PANTHER" id="PTHR11952">
    <property type="entry name" value="UDP- GLUCOSE PYROPHOSPHORYLASE"/>
    <property type="match status" value="1"/>
</dbReference>
<dbReference type="PaxDb" id="4097-A0A1S4D3D8"/>
<dbReference type="Gene3D" id="3.90.550.10">
    <property type="entry name" value="Spore Coat Polysaccharide Biosynthesis Protein SpsA, Chain A"/>
    <property type="match status" value="1"/>
</dbReference>
<dbReference type="Pfam" id="PF01782">
    <property type="entry name" value="RimM"/>
    <property type="match status" value="1"/>
</dbReference>
<evidence type="ECO:0000313" key="3">
    <source>
        <dbReference type="RefSeq" id="XP_016507945.1"/>
    </source>
</evidence>
<dbReference type="Gene3D" id="2.40.30.60">
    <property type="entry name" value="RimM"/>
    <property type="match status" value="1"/>
</dbReference>